<reference evidence="1" key="1">
    <citation type="journal article" date="2014" name="BMC Genomics">
        <title>Characterizing the developmental transcriptome of the oriental fruit fly, Bactrocera dorsalis (Diptera: Tephritidae) through comparative genomic analysis with Drosophila melanogaster utilizing modENCODE datasets.</title>
        <authorList>
            <person name="Geib S.M."/>
            <person name="Calla B."/>
            <person name="Hall B."/>
            <person name="Hou S."/>
            <person name="Manoukis N.C."/>
        </authorList>
    </citation>
    <scope>NUCLEOTIDE SEQUENCE</scope>
    <source>
        <strain evidence="1">Punador</strain>
    </source>
</reference>
<proteinExistence type="predicted"/>
<dbReference type="AlphaFoldDB" id="A0A034WW96"/>
<sequence>MQPSNKLVLDGAWTKQLNVQTTAAEESEVNKTFIETIKTNMCSFERLAGVGESYSPTTNTTYQTTNNIIDLNSYYAYYTNNLNYGYICEISPKSTIEAGTHSAETESIQHNVPHLEWTFRPNRQEAVEERNSGIYEEVNIADFYATDTVHNNPSQDTDINSLSYKYASNRTVASTAVNCNDSCKATVSKRSNNSSNVTCSANVNVNANVNCNNVSSMQNAKNICKLNATHEIAEDNNYAMILSSCKPLKFSFASEWLV</sequence>
<evidence type="ECO:0000313" key="1">
    <source>
        <dbReference type="EMBL" id="JAC58495.1"/>
    </source>
</evidence>
<dbReference type="EMBL" id="GAKP01000457">
    <property type="protein sequence ID" value="JAC58495.1"/>
    <property type="molecule type" value="Transcribed_RNA"/>
</dbReference>
<name>A0A034WW96_BACDO</name>
<protein>
    <submittedName>
        <fullName evidence="1">Uncharacterized protein</fullName>
    </submittedName>
</protein>
<accession>A0A034WW96</accession>
<organism evidence="1">
    <name type="scientific">Bactrocera dorsalis</name>
    <name type="common">Oriental fruit fly</name>
    <name type="synonym">Dacus dorsalis</name>
    <dbReference type="NCBI Taxonomy" id="27457"/>
    <lineage>
        <taxon>Eukaryota</taxon>
        <taxon>Metazoa</taxon>
        <taxon>Ecdysozoa</taxon>
        <taxon>Arthropoda</taxon>
        <taxon>Hexapoda</taxon>
        <taxon>Insecta</taxon>
        <taxon>Pterygota</taxon>
        <taxon>Neoptera</taxon>
        <taxon>Endopterygota</taxon>
        <taxon>Diptera</taxon>
        <taxon>Brachycera</taxon>
        <taxon>Muscomorpha</taxon>
        <taxon>Tephritoidea</taxon>
        <taxon>Tephritidae</taxon>
        <taxon>Bactrocera</taxon>
        <taxon>Bactrocera</taxon>
    </lineage>
</organism>